<accession>A0A1C3RF52</accession>
<proteinExistence type="predicted"/>
<dbReference type="AlphaFoldDB" id="A0A1C3RF52"/>
<sequence length="120" mass="13956">MDFRVKVKRIENGVLVDGDEDVRMYESLLSDYETVPKADIVELKSIYGMIFDHLSKANVQVDCLFYQLLCHSIAELIASYGALDEARKLKSDEYVLIQWKDNQFSTEMVCKNERKLLRVN</sequence>
<evidence type="ECO:0000313" key="2">
    <source>
        <dbReference type="Proteomes" id="UP000231658"/>
    </source>
</evidence>
<dbReference type="RefSeq" id="WP_069186620.1">
    <property type="nucleotide sequence ID" value="NZ_FLYE01000006.1"/>
</dbReference>
<dbReference type="STRING" id="1867952.MTBPR1_140041"/>
<organism evidence="1 2">
    <name type="scientific">Candidatus Terasakiella magnetica</name>
    <dbReference type="NCBI Taxonomy" id="1867952"/>
    <lineage>
        <taxon>Bacteria</taxon>
        <taxon>Pseudomonadati</taxon>
        <taxon>Pseudomonadota</taxon>
        <taxon>Alphaproteobacteria</taxon>
        <taxon>Rhodospirillales</taxon>
        <taxon>Terasakiellaceae</taxon>
        <taxon>Terasakiella</taxon>
    </lineage>
</organism>
<name>A0A1C3RF52_9PROT</name>
<keyword evidence="2" id="KW-1185">Reference proteome</keyword>
<reference evidence="1 2" key="1">
    <citation type="submission" date="2016-07" db="EMBL/GenBank/DDBJ databases">
        <authorList>
            <person name="Lefevre C.T."/>
        </authorList>
    </citation>
    <scope>NUCLEOTIDE SEQUENCE [LARGE SCALE GENOMIC DNA]</scope>
    <source>
        <strain evidence="1">PR1</strain>
    </source>
</reference>
<dbReference type="EMBL" id="FLYE01000006">
    <property type="protein sequence ID" value="SCA55923.1"/>
    <property type="molecule type" value="Genomic_DNA"/>
</dbReference>
<protein>
    <submittedName>
        <fullName evidence="1">Uncharacterized protein</fullName>
    </submittedName>
</protein>
<evidence type="ECO:0000313" key="1">
    <source>
        <dbReference type="EMBL" id="SCA55923.1"/>
    </source>
</evidence>
<dbReference type="Proteomes" id="UP000231658">
    <property type="component" value="Unassembled WGS sequence"/>
</dbReference>
<gene>
    <name evidence="1" type="ORF">MTBPR1_140041</name>
</gene>